<dbReference type="AlphaFoldDB" id="A0AAV7VTM3"/>
<dbReference type="Proteomes" id="UP001066276">
    <property type="component" value="Chromosome 2_1"/>
</dbReference>
<comment type="caution">
    <text evidence="1">The sequence shown here is derived from an EMBL/GenBank/DDBJ whole genome shotgun (WGS) entry which is preliminary data.</text>
</comment>
<reference evidence="1" key="1">
    <citation type="journal article" date="2022" name="bioRxiv">
        <title>Sequencing and chromosome-scale assembly of the giantPleurodeles waltlgenome.</title>
        <authorList>
            <person name="Brown T."/>
            <person name="Elewa A."/>
            <person name="Iarovenko S."/>
            <person name="Subramanian E."/>
            <person name="Araus A.J."/>
            <person name="Petzold A."/>
            <person name="Susuki M."/>
            <person name="Suzuki K.-i.T."/>
            <person name="Hayashi T."/>
            <person name="Toyoda A."/>
            <person name="Oliveira C."/>
            <person name="Osipova E."/>
            <person name="Leigh N.D."/>
            <person name="Simon A."/>
            <person name="Yun M.H."/>
        </authorList>
    </citation>
    <scope>NUCLEOTIDE SEQUENCE</scope>
    <source>
        <strain evidence="1">20211129_DDA</strain>
        <tissue evidence="1">Liver</tissue>
    </source>
</reference>
<protein>
    <submittedName>
        <fullName evidence="1">Uncharacterized protein</fullName>
    </submittedName>
</protein>
<accession>A0AAV7VTM3</accession>
<feature type="non-terminal residue" evidence="1">
    <location>
        <position position="1"/>
    </location>
</feature>
<keyword evidence="2" id="KW-1185">Reference proteome</keyword>
<feature type="non-terminal residue" evidence="1">
    <location>
        <position position="91"/>
    </location>
</feature>
<dbReference type="EMBL" id="JANPWB010000003">
    <property type="protein sequence ID" value="KAJ1203409.1"/>
    <property type="molecule type" value="Genomic_DNA"/>
</dbReference>
<evidence type="ECO:0000313" key="1">
    <source>
        <dbReference type="EMBL" id="KAJ1203409.1"/>
    </source>
</evidence>
<organism evidence="1 2">
    <name type="scientific">Pleurodeles waltl</name>
    <name type="common">Iberian ribbed newt</name>
    <dbReference type="NCBI Taxonomy" id="8319"/>
    <lineage>
        <taxon>Eukaryota</taxon>
        <taxon>Metazoa</taxon>
        <taxon>Chordata</taxon>
        <taxon>Craniata</taxon>
        <taxon>Vertebrata</taxon>
        <taxon>Euteleostomi</taxon>
        <taxon>Amphibia</taxon>
        <taxon>Batrachia</taxon>
        <taxon>Caudata</taxon>
        <taxon>Salamandroidea</taxon>
        <taxon>Salamandridae</taxon>
        <taxon>Pleurodelinae</taxon>
        <taxon>Pleurodeles</taxon>
    </lineage>
</organism>
<evidence type="ECO:0000313" key="2">
    <source>
        <dbReference type="Proteomes" id="UP001066276"/>
    </source>
</evidence>
<gene>
    <name evidence="1" type="ORF">NDU88_007196</name>
</gene>
<name>A0AAV7VTM3_PLEWA</name>
<proteinExistence type="predicted"/>
<sequence>FLNRSRYNRVSSIKKGINALLARWSCKQRQRGYLSVNYGNSTITFGRELERALPPEQPGHFFFVFNYNQHTECTGVIHYESESKTSQTTNF</sequence>